<keyword evidence="4 13" id="KW-0808">Transferase</keyword>
<dbReference type="SUPFAM" id="SSF57716">
    <property type="entry name" value="Glucocorticoid receptor-like (DNA-binding domain)"/>
    <property type="match status" value="1"/>
</dbReference>
<name>A0A1R2C1Q2_9CILI</name>
<sequence>MAETVYARETTGVEKRLYKSKSSKGEIQVIFGPMFSGKSTELLRRIRRYKIKNDSCLLLKTKDSRYLNDNEKVVTHDQFNYLDADSCDFLFEKTDIAMNYDVIGIDEGQFFSDIIPFAEMMANHGKTIIIACLDSDFRREPFGNICQIIAKAEKVTKLTSICHYCKEDASFSARITKETSIKLIGGKDKYRPVCRSCYIDFITHGNN</sequence>
<dbReference type="EMBL" id="MPUH01000324">
    <property type="protein sequence ID" value="OMJ82865.1"/>
    <property type="molecule type" value="Genomic_DNA"/>
</dbReference>
<dbReference type="GO" id="GO:0042802">
    <property type="term" value="F:identical protein binding"/>
    <property type="evidence" value="ECO:0007669"/>
    <property type="project" value="UniProtKB-ARBA"/>
</dbReference>
<evidence type="ECO:0000256" key="8">
    <source>
        <dbReference type="ARBA" id="ARBA00022833"/>
    </source>
</evidence>
<evidence type="ECO:0000256" key="13">
    <source>
        <dbReference type="RuleBase" id="RU000544"/>
    </source>
</evidence>
<evidence type="ECO:0000256" key="3">
    <source>
        <dbReference type="ARBA" id="ARBA00022634"/>
    </source>
</evidence>
<evidence type="ECO:0000313" key="15">
    <source>
        <dbReference type="EMBL" id="OMJ82865.1"/>
    </source>
</evidence>
<dbReference type="InterPro" id="IPR001267">
    <property type="entry name" value="Thymidine_kinase"/>
</dbReference>
<dbReference type="InterPro" id="IPR027417">
    <property type="entry name" value="P-loop_NTPase"/>
</dbReference>
<comment type="caution">
    <text evidence="15">The sequence shown here is derived from an EMBL/GenBank/DDBJ whole genome shotgun (WGS) entry which is preliminary data.</text>
</comment>
<reference evidence="15 16" key="1">
    <citation type="submission" date="2016-11" db="EMBL/GenBank/DDBJ databases">
        <title>The macronuclear genome of Stentor coeruleus: a giant cell with tiny introns.</title>
        <authorList>
            <person name="Slabodnick M."/>
            <person name="Ruby J.G."/>
            <person name="Reiff S.B."/>
            <person name="Swart E.C."/>
            <person name="Gosai S."/>
            <person name="Prabakaran S."/>
            <person name="Witkowska E."/>
            <person name="Larue G.E."/>
            <person name="Fisher S."/>
            <person name="Freeman R.M."/>
            <person name="Gunawardena J."/>
            <person name="Chu W."/>
            <person name="Stover N.A."/>
            <person name="Gregory B.D."/>
            <person name="Nowacki M."/>
            <person name="Derisi J."/>
            <person name="Roy S.W."/>
            <person name="Marshall W.F."/>
            <person name="Sood P."/>
        </authorList>
    </citation>
    <scope>NUCLEOTIDE SEQUENCE [LARGE SCALE GENOMIC DNA]</scope>
    <source>
        <strain evidence="15">WM001</strain>
    </source>
</reference>
<dbReference type="OrthoDB" id="439028at2759"/>
<dbReference type="PROSITE" id="PS00603">
    <property type="entry name" value="TK_CELLULAR_TYPE"/>
    <property type="match status" value="1"/>
</dbReference>
<dbReference type="GO" id="GO:0004797">
    <property type="term" value="F:thymidine kinase activity"/>
    <property type="evidence" value="ECO:0007669"/>
    <property type="project" value="UniProtKB-EC"/>
</dbReference>
<evidence type="ECO:0000256" key="9">
    <source>
        <dbReference type="ARBA" id="ARBA00022840"/>
    </source>
</evidence>
<dbReference type="GO" id="GO:0046104">
    <property type="term" value="P:thymidine metabolic process"/>
    <property type="evidence" value="ECO:0007669"/>
    <property type="project" value="TreeGrafter"/>
</dbReference>
<dbReference type="Gene3D" id="3.30.60.20">
    <property type="match status" value="1"/>
</dbReference>
<organism evidence="15 16">
    <name type="scientific">Stentor coeruleus</name>
    <dbReference type="NCBI Taxonomy" id="5963"/>
    <lineage>
        <taxon>Eukaryota</taxon>
        <taxon>Sar</taxon>
        <taxon>Alveolata</taxon>
        <taxon>Ciliophora</taxon>
        <taxon>Postciliodesmatophora</taxon>
        <taxon>Heterotrichea</taxon>
        <taxon>Heterotrichida</taxon>
        <taxon>Stentoridae</taxon>
        <taxon>Stentor</taxon>
    </lineage>
</organism>
<evidence type="ECO:0000256" key="10">
    <source>
        <dbReference type="ARBA" id="ARBA00048254"/>
    </source>
</evidence>
<dbReference type="AlphaFoldDB" id="A0A1R2C1Q2"/>
<feature type="active site" description="Proton acceptor" evidence="11">
    <location>
        <position position="107"/>
    </location>
</feature>
<evidence type="ECO:0000313" key="16">
    <source>
        <dbReference type="Proteomes" id="UP000187209"/>
    </source>
</evidence>
<dbReference type="EC" id="2.7.1.21" evidence="2 13"/>
<feature type="binding site" evidence="12">
    <location>
        <position position="190"/>
    </location>
    <ligand>
        <name>substrate</name>
    </ligand>
</feature>
<proteinExistence type="inferred from homology"/>
<evidence type="ECO:0000256" key="7">
    <source>
        <dbReference type="ARBA" id="ARBA00022777"/>
    </source>
</evidence>
<accession>A0A1R2C1Q2</accession>
<keyword evidence="9 13" id="KW-0067">ATP-binding</keyword>
<dbReference type="InterPro" id="IPR020633">
    <property type="entry name" value="Thymidine_kinase_CS"/>
</dbReference>
<dbReference type="FunFam" id="3.30.60.20:FF:000051">
    <property type="entry name" value="Thymidine kinase"/>
    <property type="match status" value="1"/>
</dbReference>
<protein>
    <recommendedName>
        <fullName evidence="2 13">Thymidine kinase</fullName>
        <ecNumber evidence="2 13">2.7.1.21</ecNumber>
    </recommendedName>
</protein>
<dbReference type="PANTHER" id="PTHR11441:SF0">
    <property type="entry name" value="THYMIDINE KINASE, CYTOSOLIC"/>
    <property type="match status" value="1"/>
</dbReference>
<dbReference type="Gene3D" id="3.40.50.300">
    <property type="entry name" value="P-loop containing nucleotide triphosphate hydrolases"/>
    <property type="match status" value="1"/>
</dbReference>
<dbReference type="SUPFAM" id="SSF52540">
    <property type="entry name" value="P-loop containing nucleoside triphosphate hydrolases"/>
    <property type="match status" value="1"/>
</dbReference>
<evidence type="ECO:0000256" key="12">
    <source>
        <dbReference type="PIRSR" id="PIRSR035805-2"/>
    </source>
</evidence>
<dbReference type="Proteomes" id="UP000187209">
    <property type="component" value="Unassembled WGS sequence"/>
</dbReference>
<comment type="similarity">
    <text evidence="1 14">Belongs to the thymidine kinase family.</text>
</comment>
<evidence type="ECO:0000256" key="1">
    <source>
        <dbReference type="ARBA" id="ARBA00007587"/>
    </source>
</evidence>
<dbReference type="PIRSF" id="PIRSF035805">
    <property type="entry name" value="TK_cell"/>
    <property type="match status" value="1"/>
</dbReference>
<dbReference type="GO" id="GO:0006950">
    <property type="term" value="P:response to stress"/>
    <property type="evidence" value="ECO:0007669"/>
    <property type="project" value="UniProtKB-ARBA"/>
</dbReference>
<gene>
    <name evidence="15" type="ORF">SteCoe_16333</name>
</gene>
<dbReference type="GO" id="GO:0071897">
    <property type="term" value="P:DNA biosynthetic process"/>
    <property type="evidence" value="ECO:0007669"/>
    <property type="project" value="UniProtKB-KW"/>
</dbReference>
<evidence type="ECO:0000256" key="11">
    <source>
        <dbReference type="PIRSR" id="PIRSR035805-1"/>
    </source>
</evidence>
<dbReference type="Pfam" id="PF00265">
    <property type="entry name" value="TK"/>
    <property type="match status" value="1"/>
</dbReference>
<dbReference type="FunFam" id="3.40.50.300:FF:000948">
    <property type="entry name" value="Thymidine kinase"/>
    <property type="match status" value="1"/>
</dbReference>
<keyword evidence="7 13" id="KW-0418">Kinase</keyword>
<keyword evidence="16" id="KW-1185">Reference proteome</keyword>
<dbReference type="GO" id="GO:0005524">
    <property type="term" value="F:ATP binding"/>
    <property type="evidence" value="ECO:0007669"/>
    <property type="project" value="UniProtKB-KW"/>
</dbReference>
<evidence type="ECO:0000256" key="14">
    <source>
        <dbReference type="RuleBase" id="RU004165"/>
    </source>
</evidence>
<comment type="catalytic activity">
    <reaction evidence="10 13">
        <text>thymidine + ATP = dTMP + ADP + H(+)</text>
        <dbReference type="Rhea" id="RHEA:19129"/>
        <dbReference type="ChEBI" id="CHEBI:15378"/>
        <dbReference type="ChEBI" id="CHEBI:17748"/>
        <dbReference type="ChEBI" id="CHEBI:30616"/>
        <dbReference type="ChEBI" id="CHEBI:63528"/>
        <dbReference type="ChEBI" id="CHEBI:456216"/>
        <dbReference type="EC" id="2.7.1.21"/>
    </reaction>
</comment>
<dbReference type="GO" id="GO:0046872">
    <property type="term" value="F:metal ion binding"/>
    <property type="evidence" value="ECO:0007669"/>
    <property type="project" value="UniProtKB-KW"/>
</dbReference>
<evidence type="ECO:0000256" key="4">
    <source>
        <dbReference type="ARBA" id="ARBA00022679"/>
    </source>
</evidence>
<keyword evidence="5" id="KW-0479">Metal-binding</keyword>
<keyword evidence="6 13" id="KW-0547">Nucleotide-binding</keyword>
<evidence type="ECO:0000256" key="6">
    <source>
        <dbReference type="ARBA" id="ARBA00022741"/>
    </source>
</evidence>
<keyword evidence="8" id="KW-0862">Zinc</keyword>
<keyword evidence="3 13" id="KW-0237">DNA synthesis</keyword>
<evidence type="ECO:0000256" key="2">
    <source>
        <dbReference type="ARBA" id="ARBA00012118"/>
    </source>
</evidence>
<evidence type="ECO:0000256" key="5">
    <source>
        <dbReference type="ARBA" id="ARBA00022723"/>
    </source>
</evidence>
<dbReference type="PANTHER" id="PTHR11441">
    <property type="entry name" value="THYMIDINE KINASE"/>
    <property type="match status" value="1"/>
</dbReference>